<feature type="binding site" evidence="2">
    <location>
        <position position="84"/>
    </location>
    <ligand>
        <name>7-chloro-L-tryptophan</name>
        <dbReference type="ChEBI" id="CHEBI:58713"/>
    </ligand>
</feature>
<dbReference type="PANTHER" id="PTHR43747:SF4">
    <property type="entry name" value="FLAVIN-DEPENDENT TRYPTOPHAN HALOGENASE"/>
    <property type="match status" value="1"/>
</dbReference>
<dbReference type="Proteomes" id="UP000503018">
    <property type="component" value="Chromosome"/>
</dbReference>
<evidence type="ECO:0000313" key="4">
    <source>
        <dbReference type="Proteomes" id="UP000503018"/>
    </source>
</evidence>
<dbReference type="GO" id="GO:0004497">
    <property type="term" value="F:monooxygenase activity"/>
    <property type="evidence" value="ECO:0007669"/>
    <property type="project" value="InterPro"/>
</dbReference>
<organism evidence="3 4">
    <name type="scientific">Sphingomonas lacunae</name>
    <dbReference type="NCBI Taxonomy" id="2698828"/>
    <lineage>
        <taxon>Bacteria</taxon>
        <taxon>Pseudomonadati</taxon>
        <taxon>Pseudomonadota</taxon>
        <taxon>Alphaproteobacteria</taxon>
        <taxon>Sphingomonadales</taxon>
        <taxon>Sphingomonadaceae</taxon>
        <taxon>Sphingomonas</taxon>
    </lineage>
</organism>
<protein>
    <submittedName>
        <fullName evidence="3">Tryptophan 7-halogenase</fullName>
    </submittedName>
</protein>
<name>A0A6M4ATZ0_9SPHN</name>
<dbReference type="Pfam" id="PF04820">
    <property type="entry name" value="Trp_halogenase"/>
    <property type="match status" value="1"/>
</dbReference>
<dbReference type="InterPro" id="IPR050816">
    <property type="entry name" value="Flavin-dep_Halogenase_NPB"/>
</dbReference>
<dbReference type="KEGG" id="slan:GV829_02745"/>
<feature type="binding site" evidence="2">
    <location>
        <position position="349"/>
    </location>
    <ligand>
        <name>L-tryptophan</name>
        <dbReference type="ChEBI" id="CHEBI:57912"/>
    </ligand>
</feature>
<dbReference type="GO" id="GO:0000166">
    <property type="term" value="F:nucleotide binding"/>
    <property type="evidence" value="ECO:0007669"/>
    <property type="project" value="UniProtKB-KW"/>
</dbReference>
<keyword evidence="2" id="KW-0547">Nucleotide-binding</keyword>
<gene>
    <name evidence="3" type="ORF">GV829_02745</name>
</gene>
<dbReference type="RefSeq" id="WP_169943719.1">
    <property type="nucleotide sequence ID" value="NZ_CP053015.1"/>
</dbReference>
<evidence type="ECO:0000313" key="3">
    <source>
        <dbReference type="EMBL" id="QJQ31499.1"/>
    </source>
</evidence>
<keyword evidence="2" id="KW-0285">Flavoprotein</keyword>
<dbReference type="SUPFAM" id="SSF51905">
    <property type="entry name" value="FAD/NAD(P)-binding domain"/>
    <property type="match status" value="1"/>
</dbReference>
<dbReference type="InterPro" id="IPR006905">
    <property type="entry name" value="Flavin_halogenase"/>
</dbReference>
<dbReference type="Gene3D" id="3.50.50.60">
    <property type="entry name" value="FAD/NAD(P)-binding domain"/>
    <property type="match status" value="1"/>
</dbReference>
<evidence type="ECO:0000256" key="2">
    <source>
        <dbReference type="PIRSR" id="PIRSR011396-2"/>
    </source>
</evidence>
<dbReference type="InterPro" id="IPR033856">
    <property type="entry name" value="Trp_halogen"/>
</dbReference>
<feature type="binding site" evidence="2">
    <location>
        <position position="192"/>
    </location>
    <ligand>
        <name>FAD</name>
        <dbReference type="ChEBI" id="CHEBI:57692"/>
    </ligand>
</feature>
<dbReference type="EMBL" id="CP053015">
    <property type="protein sequence ID" value="QJQ31499.1"/>
    <property type="molecule type" value="Genomic_DNA"/>
</dbReference>
<keyword evidence="2" id="KW-0274">FAD</keyword>
<keyword evidence="4" id="KW-1185">Reference proteome</keyword>
<dbReference type="PIRSF" id="PIRSF011396">
    <property type="entry name" value="Trp_halogenase"/>
    <property type="match status" value="1"/>
</dbReference>
<feature type="active site" evidence="1">
    <location>
        <position position="84"/>
    </location>
</feature>
<sequence>MHRAPPTPAEPLRIVIVGGGTAGWMAAALMAQHWGAAATVTVVESVDIGIIGVGEGSTPQLRAFFEKLRVADSEWMPACNATYKAGIRFAGWSERPGFQEYFHPFATALDGHTAPSFFFHTRARRSGRDVWAHPDRFFLSEKLAAQRLAPVPAGNFPFDIGYGYHFDAVLVGRFLRRHCAERLGVVHLERMVTDVQLNVEGEVERLITAEEPSIEGDFFVDASGFRGLLIQQALGEPFRPFAENLFNNSAIAIPTEREAESLSCETKATALAAGWAWQIPLTNRYGNGYVYSSDFKSKDAAEAELRAHLGIGDKGEARHLSMNVGRVERSWVKNCLAVGLSQGFIEPLEATALHIVQATVEQFCAAYDAGTDAARDQFNQRIAARYEGIRDYIVCHYKVNQRRDDGTARDYWRANAANQHLSDTLKAVLTSWYTAGELDAEIARLGIATYYAPLSWHCLLAGYGTFPEDAKLTASTEGLPLADMAVIDDFVDRCSRNFPDHAAHLAALTGP</sequence>
<proteinExistence type="predicted"/>
<feature type="binding site" evidence="2">
    <location>
        <position position="340"/>
    </location>
    <ligand>
        <name>FAD</name>
        <dbReference type="ChEBI" id="CHEBI:57692"/>
    </ligand>
</feature>
<accession>A0A6M4ATZ0</accession>
<dbReference type="AlphaFoldDB" id="A0A6M4ATZ0"/>
<dbReference type="PANTHER" id="PTHR43747">
    <property type="entry name" value="FAD-BINDING PROTEIN"/>
    <property type="match status" value="1"/>
</dbReference>
<feature type="binding site" evidence="2">
    <location>
        <begin position="19"/>
        <end position="22"/>
    </location>
    <ligand>
        <name>FAD</name>
        <dbReference type="ChEBI" id="CHEBI:57692"/>
    </ligand>
</feature>
<reference evidence="3 4" key="1">
    <citation type="submission" date="2020-01" db="EMBL/GenBank/DDBJ databases">
        <title>Sphingomonas sp. strain CSW-10.</title>
        <authorList>
            <person name="Chen W.-M."/>
        </authorList>
    </citation>
    <scope>NUCLEOTIDE SEQUENCE [LARGE SCALE GENOMIC DNA]</scope>
    <source>
        <strain evidence="3 4">CSW-10</strain>
    </source>
</reference>
<dbReference type="InterPro" id="IPR036188">
    <property type="entry name" value="FAD/NAD-bd_sf"/>
</dbReference>
<evidence type="ECO:0000256" key="1">
    <source>
        <dbReference type="PIRSR" id="PIRSR011396-1"/>
    </source>
</evidence>